<evidence type="ECO:0000313" key="1">
    <source>
        <dbReference type="EMBL" id="KAF0888929.1"/>
    </source>
</evidence>
<gene>
    <name evidence="1" type="ORF">E2562_020151</name>
</gene>
<accession>A0A6G1BLT9</accession>
<dbReference type="Proteomes" id="UP000479710">
    <property type="component" value="Unassembled WGS sequence"/>
</dbReference>
<comment type="caution">
    <text evidence="1">The sequence shown here is derived from an EMBL/GenBank/DDBJ whole genome shotgun (WGS) entry which is preliminary data.</text>
</comment>
<protein>
    <submittedName>
        <fullName evidence="1">Uncharacterized protein</fullName>
    </submittedName>
</protein>
<organism evidence="1 2">
    <name type="scientific">Oryza meyeriana var. granulata</name>
    <dbReference type="NCBI Taxonomy" id="110450"/>
    <lineage>
        <taxon>Eukaryota</taxon>
        <taxon>Viridiplantae</taxon>
        <taxon>Streptophyta</taxon>
        <taxon>Embryophyta</taxon>
        <taxon>Tracheophyta</taxon>
        <taxon>Spermatophyta</taxon>
        <taxon>Magnoliopsida</taxon>
        <taxon>Liliopsida</taxon>
        <taxon>Poales</taxon>
        <taxon>Poaceae</taxon>
        <taxon>BOP clade</taxon>
        <taxon>Oryzoideae</taxon>
        <taxon>Oryzeae</taxon>
        <taxon>Oryzinae</taxon>
        <taxon>Oryza</taxon>
        <taxon>Oryza meyeriana</taxon>
    </lineage>
</organism>
<dbReference type="AlphaFoldDB" id="A0A6G1BLT9"/>
<dbReference type="EMBL" id="SPHZ02000012">
    <property type="protein sequence ID" value="KAF0888929.1"/>
    <property type="molecule type" value="Genomic_DNA"/>
</dbReference>
<name>A0A6G1BLT9_9ORYZ</name>
<sequence length="75" mass="8147">MSDAERVDADELGGIRAGDNNVLGATHCSFRSNALHCLFEQAAAATIEEDMAVTMKKPRRPPIRRFSGHHSPSTP</sequence>
<reference evidence="1 2" key="1">
    <citation type="submission" date="2019-11" db="EMBL/GenBank/DDBJ databases">
        <title>Whole genome sequence of Oryza granulata.</title>
        <authorList>
            <person name="Li W."/>
        </authorList>
    </citation>
    <scope>NUCLEOTIDE SEQUENCE [LARGE SCALE GENOMIC DNA]</scope>
    <source>
        <strain evidence="2">cv. Menghai</strain>
        <tissue evidence="1">Leaf</tissue>
    </source>
</reference>
<keyword evidence="2" id="KW-1185">Reference proteome</keyword>
<evidence type="ECO:0000313" key="2">
    <source>
        <dbReference type="Proteomes" id="UP000479710"/>
    </source>
</evidence>
<proteinExistence type="predicted"/>